<evidence type="ECO:0000256" key="8">
    <source>
        <dbReference type="RuleBase" id="RU000461"/>
    </source>
</evidence>
<dbReference type="PRINTS" id="PR00463">
    <property type="entry name" value="EP450I"/>
</dbReference>
<evidence type="ECO:0000256" key="7">
    <source>
        <dbReference type="ARBA" id="ARBA00023033"/>
    </source>
</evidence>
<dbReference type="Proteomes" id="UP001151760">
    <property type="component" value="Unassembled WGS sequence"/>
</dbReference>
<dbReference type="PROSITE" id="PS00086">
    <property type="entry name" value="CYTOCHROME_P450"/>
    <property type="match status" value="1"/>
</dbReference>
<dbReference type="InterPro" id="IPR001128">
    <property type="entry name" value="Cyt_P450"/>
</dbReference>
<dbReference type="Gene3D" id="1.10.630.10">
    <property type="entry name" value="Cytochrome P450"/>
    <property type="match status" value="1"/>
</dbReference>
<comment type="pathway">
    <text evidence="1">Secondary metabolite biosynthesis; terpenoid biosynthesis.</text>
</comment>
<dbReference type="PANTHER" id="PTHR47955:SF15">
    <property type="entry name" value="CYTOCHROME P450 71A2-LIKE"/>
    <property type="match status" value="1"/>
</dbReference>
<evidence type="ECO:0000313" key="10">
    <source>
        <dbReference type="EMBL" id="GJT59428.1"/>
    </source>
</evidence>
<dbReference type="SUPFAM" id="SSF48264">
    <property type="entry name" value="Cytochrome P450"/>
    <property type="match status" value="1"/>
</dbReference>
<keyword evidence="9" id="KW-0472">Membrane</keyword>
<keyword evidence="9" id="KW-0812">Transmembrane</keyword>
<comment type="similarity">
    <text evidence="2 8">Belongs to the cytochrome P450 family.</text>
</comment>
<keyword evidence="3 8" id="KW-0349">Heme</keyword>
<feature type="transmembrane region" description="Helical" evidence="9">
    <location>
        <begin position="6"/>
        <end position="28"/>
    </location>
</feature>
<gene>
    <name evidence="10" type="ORF">Tco_1002961</name>
</gene>
<keyword evidence="6 8" id="KW-0408">Iron</keyword>
<feature type="transmembrane region" description="Helical" evidence="9">
    <location>
        <begin position="204"/>
        <end position="226"/>
    </location>
</feature>
<protein>
    <submittedName>
        <fullName evidence="10">Cytochrome P450 71A4-like protein</fullName>
    </submittedName>
</protein>
<evidence type="ECO:0000256" key="9">
    <source>
        <dbReference type="SAM" id="Phobius"/>
    </source>
</evidence>
<keyword evidence="4 8" id="KW-0479">Metal-binding</keyword>
<evidence type="ECO:0000256" key="5">
    <source>
        <dbReference type="ARBA" id="ARBA00023002"/>
    </source>
</evidence>
<evidence type="ECO:0000256" key="3">
    <source>
        <dbReference type="ARBA" id="ARBA00022617"/>
    </source>
</evidence>
<keyword evidence="9" id="KW-1133">Transmembrane helix</keyword>
<evidence type="ECO:0000256" key="1">
    <source>
        <dbReference type="ARBA" id="ARBA00004721"/>
    </source>
</evidence>
<evidence type="ECO:0000256" key="4">
    <source>
        <dbReference type="ARBA" id="ARBA00022723"/>
    </source>
</evidence>
<accession>A0ABQ5F7R7</accession>
<reference evidence="10" key="2">
    <citation type="submission" date="2022-01" db="EMBL/GenBank/DDBJ databases">
        <authorList>
            <person name="Yamashiro T."/>
            <person name="Shiraishi A."/>
            <person name="Satake H."/>
            <person name="Nakayama K."/>
        </authorList>
    </citation>
    <scope>NUCLEOTIDE SEQUENCE</scope>
</reference>
<dbReference type="Pfam" id="PF00067">
    <property type="entry name" value="p450"/>
    <property type="match status" value="1"/>
</dbReference>
<sequence>MFLSFQQLLFTIIAFFIMLLLLIPLKWLSSISQTRKNLPPSPRKLPIIGNLHQLGSSLHRSFHALSQKHGPIILIHLGSAPLLIVSSAEGAREIMKTHDLIFSNRPKLSIPDKLTYGSKDIGYAPYGEHWRQVKSITVLHLLSHKRVQSFRHIREREMIRMIDMIDKSCGSVVDLSEMLVSLTNNIICQVALGRTFSGLKFKDLLGRFQILLGVVSVGTYIPWLSWVDWLRGLEERTNKVAKEVDELLDSVIEDHVNKNKMVDGTVDGGNDQSQDLVDILLDIQREDTTNFNFDRDTIKAVILDVFTAGTDTMSTLLEWALSELVRHPHIMKELQTEVTKIAEGRSMITEDDTQNMHYLKAVLKETLRLHPPVPLLIPRESRQYVKLMGYDITQGTQVMVNVWAIARDPLLWEEPDKFKPQRFLNSSIDYKGFDFELLPFGAGRRGCPGIQFSAVISELALANIVYKYDLALPNEGKPEELDMREIFGLTVHKESPLLVMTTPRF</sequence>
<evidence type="ECO:0000256" key="2">
    <source>
        <dbReference type="ARBA" id="ARBA00010617"/>
    </source>
</evidence>
<dbReference type="PRINTS" id="PR00385">
    <property type="entry name" value="P450"/>
</dbReference>
<evidence type="ECO:0000256" key="6">
    <source>
        <dbReference type="ARBA" id="ARBA00023004"/>
    </source>
</evidence>
<dbReference type="InterPro" id="IPR002401">
    <property type="entry name" value="Cyt_P450_E_grp-I"/>
</dbReference>
<evidence type="ECO:0000313" key="11">
    <source>
        <dbReference type="Proteomes" id="UP001151760"/>
    </source>
</evidence>
<dbReference type="InterPro" id="IPR036396">
    <property type="entry name" value="Cyt_P450_sf"/>
</dbReference>
<comment type="caution">
    <text evidence="10">The sequence shown here is derived from an EMBL/GenBank/DDBJ whole genome shotgun (WGS) entry which is preliminary data.</text>
</comment>
<dbReference type="InterPro" id="IPR017972">
    <property type="entry name" value="Cyt_P450_CS"/>
</dbReference>
<keyword evidence="11" id="KW-1185">Reference proteome</keyword>
<name>A0ABQ5F7R7_9ASTR</name>
<reference evidence="10" key="1">
    <citation type="journal article" date="2022" name="Int. J. Mol. Sci.">
        <title>Draft Genome of Tanacetum Coccineum: Genomic Comparison of Closely Related Tanacetum-Family Plants.</title>
        <authorList>
            <person name="Yamashiro T."/>
            <person name="Shiraishi A."/>
            <person name="Nakayama K."/>
            <person name="Satake H."/>
        </authorList>
    </citation>
    <scope>NUCLEOTIDE SEQUENCE</scope>
</reference>
<proteinExistence type="inferred from homology"/>
<keyword evidence="7 8" id="KW-0503">Monooxygenase</keyword>
<keyword evidence="5 8" id="KW-0560">Oxidoreductase</keyword>
<dbReference type="PANTHER" id="PTHR47955">
    <property type="entry name" value="CYTOCHROME P450 FAMILY 71 PROTEIN"/>
    <property type="match status" value="1"/>
</dbReference>
<dbReference type="CDD" id="cd11072">
    <property type="entry name" value="CYP71-like"/>
    <property type="match status" value="1"/>
</dbReference>
<organism evidence="10 11">
    <name type="scientific">Tanacetum coccineum</name>
    <dbReference type="NCBI Taxonomy" id="301880"/>
    <lineage>
        <taxon>Eukaryota</taxon>
        <taxon>Viridiplantae</taxon>
        <taxon>Streptophyta</taxon>
        <taxon>Embryophyta</taxon>
        <taxon>Tracheophyta</taxon>
        <taxon>Spermatophyta</taxon>
        <taxon>Magnoliopsida</taxon>
        <taxon>eudicotyledons</taxon>
        <taxon>Gunneridae</taxon>
        <taxon>Pentapetalae</taxon>
        <taxon>asterids</taxon>
        <taxon>campanulids</taxon>
        <taxon>Asterales</taxon>
        <taxon>Asteraceae</taxon>
        <taxon>Asteroideae</taxon>
        <taxon>Anthemideae</taxon>
        <taxon>Anthemidinae</taxon>
        <taxon>Tanacetum</taxon>
    </lineage>
</organism>
<dbReference type="EMBL" id="BQNB010017109">
    <property type="protein sequence ID" value="GJT59428.1"/>
    <property type="molecule type" value="Genomic_DNA"/>
</dbReference>